<sequence>MEGIAVSAILNQPWEDVADDVTGAIEKAVQPLLKKAVDDIYSGLLDATQDYLKDNLAFNIASRIDCAEREASTARQRCDELTAALEDIATSYLGDQPASHPGTERDWAMLHIADLRRRAARAALGRTPNEIGDPS</sequence>
<proteinExistence type="predicted"/>
<dbReference type="AlphaFoldDB" id="A0A246JS06"/>
<evidence type="ECO:0000313" key="1">
    <source>
        <dbReference type="EMBL" id="OWQ95758.1"/>
    </source>
</evidence>
<reference evidence="1 2" key="1">
    <citation type="journal article" date="2010" name="Int. J. Syst. Evol. Microbiol.">
        <title>Sphingopyxis bauzanensis sp. nov., a psychrophilic bacterium isolated from soil.</title>
        <authorList>
            <person name="Zhang D.C."/>
            <person name="Liu H.C."/>
            <person name="Xin Y.H."/>
            <person name="Zhou Y.G."/>
            <person name="Schinner F."/>
            <person name="Margesin R."/>
        </authorList>
    </citation>
    <scope>NUCLEOTIDE SEQUENCE [LARGE SCALE GENOMIC DNA]</scope>
    <source>
        <strain evidence="1 2">DSM 22271</strain>
    </source>
</reference>
<keyword evidence="2" id="KW-1185">Reference proteome</keyword>
<dbReference type="EMBL" id="NISK01000003">
    <property type="protein sequence ID" value="OWQ95758.1"/>
    <property type="molecule type" value="Genomic_DNA"/>
</dbReference>
<gene>
    <name evidence="1" type="ORF">CDQ92_13325</name>
</gene>
<accession>A0A246JS06</accession>
<dbReference type="RefSeq" id="WP_088441860.1">
    <property type="nucleotide sequence ID" value="NZ_BMMC01000002.1"/>
</dbReference>
<comment type="caution">
    <text evidence="1">The sequence shown here is derived from an EMBL/GenBank/DDBJ whole genome shotgun (WGS) entry which is preliminary data.</text>
</comment>
<evidence type="ECO:0000313" key="2">
    <source>
        <dbReference type="Proteomes" id="UP000197361"/>
    </source>
</evidence>
<organism evidence="1 2">
    <name type="scientific">Sphingopyxis bauzanensis</name>
    <dbReference type="NCBI Taxonomy" id="651663"/>
    <lineage>
        <taxon>Bacteria</taxon>
        <taxon>Pseudomonadati</taxon>
        <taxon>Pseudomonadota</taxon>
        <taxon>Alphaproteobacteria</taxon>
        <taxon>Sphingomonadales</taxon>
        <taxon>Sphingomonadaceae</taxon>
        <taxon>Sphingopyxis</taxon>
    </lineage>
</organism>
<dbReference type="Proteomes" id="UP000197361">
    <property type="component" value="Unassembled WGS sequence"/>
</dbReference>
<name>A0A246JS06_9SPHN</name>
<protein>
    <submittedName>
        <fullName evidence="1">Uncharacterized protein</fullName>
    </submittedName>
</protein>